<dbReference type="GO" id="GO:0005737">
    <property type="term" value="C:cytoplasm"/>
    <property type="evidence" value="ECO:0007669"/>
    <property type="project" value="TreeGrafter"/>
</dbReference>
<evidence type="ECO:0000256" key="1">
    <source>
        <dbReference type="ARBA" id="ARBA00012513"/>
    </source>
</evidence>
<keyword evidence="5" id="KW-0418">Kinase</keyword>
<dbReference type="SUPFAM" id="SSF56112">
    <property type="entry name" value="Protein kinase-like (PK-like)"/>
    <property type="match status" value="1"/>
</dbReference>
<sequence>MSPTPSNIKLLESDEPIEEQTLPHYQPSDFYPVHVGELFNERYQVLGKLGYGSKSTIWMCYDISDDVYVTLKVCAAHGDDRSDGESSTDSELACYRKMGRLTTEHEGVFFLRMLEGTFIVASPSKRQHRCFVYKPAVTDLCGMLRRLKQGGMATNKLLKKVTRAVLSALDFLQTELQTIHADVKIDNVLFLVTDNAAFTQVAVDLKSRLVPAKYDRKEKRYIYPSIDVGAHMKNIPWGQAILADLGEARSIHESGMQDYCGIYPDQYRPPEIRLCMKWGSSVDVWAAGVMVWSAFERDLLFGSYQGEPEKVEARHLAQMVGILGPPPLDFLKRSTESLEYWNRDGSWRGVYGVDIQEASLEGKSTSFEGADLTLFVDFMQSMLRWKPEERLTVKQLLKHPFLQVDQDEGDSDGCQTSAEENGKGRTVEEYVETDTEGGGDWSIEQHQDTRETIEEDAEVKDGHVGTDHGVNRE</sequence>
<dbReference type="SMART" id="SM00220">
    <property type="entry name" value="S_TKc"/>
    <property type="match status" value="1"/>
</dbReference>
<evidence type="ECO:0000313" key="12">
    <source>
        <dbReference type="Proteomes" id="UP001324427"/>
    </source>
</evidence>
<evidence type="ECO:0000256" key="7">
    <source>
        <dbReference type="ARBA" id="ARBA00047899"/>
    </source>
</evidence>
<dbReference type="EMBL" id="JAVFHQ010000020">
    <property type="protein sequence ID" value="KAK4545354.1"/>
    <property type="molecule type" value="Genomic_DNA"/>
</dbReference>
<protein>
    <recommendedName>
        <fullName evidence="1">non-specific serine/threonine protein kinase</fullName>
        <ecNumber evidence="1">2.7.11.1</ecNumber>
    </recommendedName>
</protein>
<dbReference type="Gene3D" id="1.10.510.10">
    <property type="entry name" value="Transferase(Phosphotransferase) domain 1"/>
    <property type="match status" value="1"/>
</dbReference>
<comment type="caution">
    <text evidence="11">The sequence shown here is derived from an EMBL/GenBank/DDBJ whole genome shotgun (WGS) entry which is preliminary data.</text>
</comment>
<dbReference type="InterPro" id="IPR051334">
    <property type="entry name" value="SRPK"/>
</dbReference>
<dbReference type="GO" id="GO:0050684">
    <property type="term" value="P:regulation of mRNA processing"/>
    <property type="evidence" value="ECO:0007669"/>
    <property type="project" value="TreeGrafter"/>
</dbReference>
<evidence type="ECO:0000259" key="10">
    <source>
        <dbReference type="PROSITE" id="PS50011"/>
    </source>
</evidence>
<gene>
    <name evidence="11" type="ORF">LTR36_003534</name>
</gene>
<dbReference type="GO" id="GO:0005634">
    <property type="term" value="C:nucleus"/>
    <property type="evidence" value="ECO:0007669"/>
    <property type="project" value="TreeGrafter"/>
</dbReference>
<evidence type="ECO:0000256" key="2">
    <source>
        <dbReference type="ARBA" id="ARBA00022527"/>
    </source>
</evidence>
<dbReference type="PROSITE" id="PS50011">
    <property type="entry name" value="PROTEIN_KINASE_DOM"/>
    <property type="match status" value="1"/>
</dbReference>
<dbReference type="Gene3D" id="3.30.200.20">
    <property type="entry name" value="Phosphorylase Kinase, domain 1"/>
    <property type="match status" value="1"/>
</dbReference>
<dbReference type="Pfam" id="PF00069">
    <property type="entry name" value="Pkinase"/>
    <property type="match status" value="1"/>
</dbReference>
<dbReference type="Proteomes" id="UP001324427">
    <property type="component" value="Unassembled WGS sequence"/>
</dbReference>
<evidence type="ECO:0000313" key="11">
    <source>
        <dbReference type="EMBL" id="KAK4545354.1"/>
    </source>
</evidence>
<evidence type="ECO:0000256" key="4">
    <source>
        <dbReference type="ARBA" id="ARBA00022741"/>
    </source>
</evidence>
<dbReference type="GO" id="GO:0000245">
    <property type="term" value="P:spliceosomal complex assembly"/>
    <property type="evidence" value="ECO:0007669"/>
    <property type="project" value="TreeGrafter"/>
</dbReference>
<keyword evidence="2" id="KW-0723">Serine/threonine-protein kinase</keyword>
<name>A0AAV9JIW3_9PEZI</name>
<evidence type="ECO:0000256" key="3">
    <source>
        <dbReference type="ARBA" id="ARBA00022679"/>
    </source>
</evidence>
<proteinExistence type="predicted"/>
<accession>A0AAV9JIW3</accession>
<evidence type="ECO:0000256" key="8">
    <source>
        <dbReference type="ARBA" id="ARBA00048679"/>
    </source>
</evidence>
<dbReference type="PANTHER" id="PTHR47634">
    <property type="entry name" value="PROTEIN KINASE DOMAIN-CONTAINING PROTEIN-RELATED"/>
    <property type="match status" value="1"/>
</dbReference>
<dbReference type="GO" id="GO:0005524">
    <property type="term" value="F:ATP binding"/>
    <property type="evidence" value="ECO:0007669"/>
    <property type="project" value="UniProtKB-KW"/>
</dbReference>
<evidence type="ECO:0000256" key="9">
    <source>
        <dbReference type="SAM" id="MobiDB-lite"/>
    </source>
</evidence>
<dbReference type="EC" id="2.7.11.1" evidence="1"/>
<keyword evidence="6" id="KW-0067">ATP-binding</keyword>
<feature type="domain" description="Protein kinase" evidence="10">
    <location>
        <begin position="43"/>
        <end position="402"/>
    </location>
</feature>
<dbReference type="PANTHER" id="PTHR47634:SF9">
    <property type="entry name" value="PROTEIN KINASE DOMAIN-CONTAINING PROTEIN-RELATED"/>
    <property type="match status" value="1"/>
</dbReference>
<feature type="region of interest" description="Disordered" evidence="9">
    <location>
        <begin position="454"/>
        <end position="473"/>
    </location>
</feature>
<reference evidence="11 12" key="1">
    <citation type="submission" date="2021-11" db="EMBL/GenBank/DDBJ databases">
        <title>Black yeast isolated from Biological Soil Crust.</title>
        <authorList>
            <person name="Kurbessoian T."/>
        </authorList>
    </citation>
    <scope>NUCLEOTIDE SEQUENCE [LARGE SCALE GENOMIC DNA]</scope>
    <source>
        <strain evidence="11 12">CCFEE 5522</strain>
    </source>
</reference>
<organism evidence="11 12">
    <name type="scientific">Oleoguttula mirabilis</name>
    <dbReference type="NCBI Taxonomy" id="1507867"/>
    <lineage>
        <taxon>Eukaryota</taxon>
        <taxon>Fungi</taxon>
        <taxon>Dikarya</taxon>
        <taxon>Ascomycota</taxon>
        <taxon>Pezizomycotina</taxon>
        <taxon>Dothideomycetes</taxon>
        <taxon>Dothideomycetidae</taxon>
        <taxon>Mycosphaerellales</taxon>
        <taxon>Teratosphaeriaceae</taxon>
        <taxon>Oleoguttula</taxon>
    </lineage>
</organism>
<feature type="region of interest" description="Disordered" evidence="9">
    <location>
        <begin position="404"/>
        <end position="426"/>
    </location>
</feature>
<dbReference type="InterPro" id="IPR000719">
    <property type="entry name" value="Prot_kinase_dom"/>
</dbReference>
<evidence type="ECO:0000256" key="6">
    <source>
        <dbReference type="ARBA" id="ARBA00022840"/>
    </source>
</evidence>
<comment type="catalytic activity">
    <reaction evidence="7">
        <text>L-threonyl-[protein] + ATP = O-phospho-L-threonyl-[protein] + ADP + H(+)</text>
        <dbReference type="Rhea" id="RHEA:46608"/>
        <dbReference type="Rhea" id="RHEA-COMP:11060"/>
        <dbReference type="Rhea" id="RHEA-COMP:11605"/>
        <dbReference type="ChEBI" id="CHEBI:15378"/>
        <dbReference type="ChEBI" id="CHEBI:30013"/>
        <dbReference type="ChEBI" id="CHEBI:30616"/>
        <dbReference type="ChEBI" id="CHEBI:61977"/>
        <dbReference type="ChEBI" id="CHEBI:456216"/>
        <dbReference type="EC" id="2.7.11.1"/>
    </reaction>
</comment>
<dbReference type="AlphaFoldDB" id="A0AAV9JIW3"/>
<feature type="compositionally biased region" description="Basic and acidic residues" evidence="9">
    <location>
        <begin position="459"/>
        <end position="473"/>
    </location>
</feature>
<evidence type="ECO:0000256" key="5">
    <source>
        <dbReference type="ARBA" id="ARBA00022777"/>
    </source>
</evidence>
<comment type="catalytic activity">
    <reaction evidence="8">
        <text>L-seryl-[protein] + ATP = O-phospho-L-seryl-[protein] + ADP + H(+)</text>
        <dbReference type="Rhea" id="RHEA:17989"/>
        <dbReference type="Rhea" id="RHEA-COMP:9863"/>
        <dbReference type="Rhea" id="RHEA-COMP:11604"/>
        <dbReference type="ChEBI" id="CHEBI:15378"/>
        <dbReference type="ChEBI" id="CHEBI:29999"/>
        <dbReference type="ChEBI" id="CHEBI:30616"/>
        <dbReference type="ChEBI" id="CHEBI:83421"/>
        <dbReference type="ChEBI" id="CHEBI:456216"/>
        <dbReference type="EC" id="2.7.11.1"/>
    </reaction>
</comment>
<keyword evidence="4" id="KW-0547">Nucleotide-binding</keyword>
<dbReference type="InterPro" id="IPR011009">
    <property type="entry name" value="Kinase-like_dom_sf"/>
</dbReference>
<dbReference type="GO" id="GO:0004674">
    <property type="term" value="F:protein serine/threonine kinase activity"/>
    <property type="evidence" value="ECO:0007669"/>
    <property type="project" value="UniProtKB-KW"/>
</dbReference>
<keyword evidence="12" id="KW-1185">Reference proteome</keyword>
<keyword evidence="3" id="KW-0808">Transferase</keyword>